<feature type="transmembrane region" description="Helical" evidence="13">
    <location>
        <begin position="88"/>
        <end position="111"/>
    </location>
</feature>
<dbReference type="SUPFAM" id="SSF81342">
    <property type="entry name" value="Transmembrane di-heme cytochromes"/>
    <property type="match status" value="1"/>
</dbReference>
<keyword evidence="6 13" id="KW-0812">Transmembrane</keyword>
<sequence>MDSTGTCWQDSPHGYGVVSRCLHWGMATLFAWQFVGAILHAWDREAAVTRWFWSSHGSLGAMLLVLALLRGIWGLANSRRRPPADPNIWGRLSSAGHLALYALMVIVPFVAMLRTYGRGKGFAVFGVPVLEASGQEIPSLMAVGNALHGWTGWLMLALIAGHVVMVAVHQYVWRDGVAGRFSRTRRTARPRRWRCRWPPGSGRCRPPAIRSRGARAGAPASVREPSSWLFRGAGACRAPGSCGCLAAGSNSRWRRNQPHSRARSTR</sequence>
<dbReference type="GO" id="GO:0022904">
    <property type="term" value="P:respiratory electron transport chain"/>
    <property type="evidence" value="ECO:0007669"/>
    <property type="project" value="InterPro"/>
</dbReference>
<evidence type="ECO:0000313" key="16">
    <source>
        <dbReference type="Proteomes" id="UP000215633"/>
    </source>
</evidence>
<evidence type="ECO:0000256" key="6">
    <source>
        <dbReference type="ARBA" id="ARBA00022692"/>
    </source>
</evidence>
<keyword evidence="5" id="KW-0349">Heme</keyword>
<organism evidence="15 16">
    <name type="scientific">Bordetella genomosp. 2</name>
    <dbReference type="NCBI Taxonomy" id="1983456"/>
    <lineage>
        <taxon>Bacteria</taxon>
        <taxon>Pseudomonadati</taxon>
        <taxon>Pseudomonadota</taxon>
        <taxon>Betaproteobacteria</taxon>
        <taxon>Burkholderiales</taxon>
        <taxon>Alcaligenaceae</taxon>
        <taxon>Bordetella</taxon>
    </lineage>
</organism>
<evidence type="ECO:0000256" key="12">
    <source>
        <dbReference type="ARBA" id="ARBA00037975"/>
    </source>
</evidence>
<proteinExistence type="inferred from homology"/>
<feature type="transmembrane region" description="Helical" evidence="13">
    <location>
        <begin position="150"/>
        <end position="173"/>
    </location>
</feature>
<dbReference type="GO" id="GO:0009055">
    <property type="term" value="F:electron transfer activity"/>
    <property type="evidence" value="ECO:0007669"/>
    <property type="project" value="InterPro"/>
</dbReference>
<feature type="domain" description="Cytochrome b561 bacterial/Ni-hydrogenase" evidence="14">
    <location>
        <begin position="15"/>
        <end position="178"/>
    </location>
</feature>
<comment type="similarity">
    <text evidence="12">Belongs to the cytochrome b561 family.</text>
</comment>
<comment type="caution">
    <text evidence="15">The sequence shown here is derived from an EMBL/GenBank/DDBJ whole genome shotgun (WGS) entry which is preliminary data.</text>
</comment>
<evidence type="ECO:0000256" key="10">
    <source>
        <dbReference type="ARBA" id="ARBA00023004"/>
    </source>
</evidence>
<accession>A0A261VZZ8</accession>
<evidence type="ECO:0000256" key="9">
    <source>
        <dbReference type="ARBA" id="ARBA00022989"/>
    </source>
</evidence>
<protein>
    <recommendedName>
        <fullName evidence="14">Cytochrome b561 bacterial/Ni-hydrogenase domain-containing protein</fullName>
    </recommendedName>
</protein>
<dbReference type="InterPro" id="IPR011577">
    <property type="entry name" value="Cyt_b561_bac/Ni-Hgenase"/>
</dbReference>
<keyword evidence="10" id="KW-0408">Iron</keyword>
<keyword evidence="7" id="KW-0479">Metal-binding</keyword>
<evidence type="ECO:0000313" key="15">
    <source>
        <dbReference type="EMBL" id="OZI79361.1"/>
    </source>
</evidence>
<dbReference type="GO" id="GO:0020037">
    <property type="term" value="F:heme binding"/>
    <property type="evidence" value="ECO:0007669"/>
    <property type="project" value="TreeGrafter"/>
</dbReference>
<evidence type="ECO:0000256" key="2">
    <source>
        <dbReference type="ARBA" id="ARBA00004651"/>
    </source>
</evidence>
<evidence type="ECO:0000256" key="8">
    <source>
        <dbReference type="ARBA" id="ARBA00022982"/>
    </source>
</evidence>
<keyword evidence="8" id="KW-0249">Electron transport</keyword>
<dbReference type="EMBL" id="NEVT01000003">
    <property type="protein sequence ID" value="OZI79361.1"/>
    <property type="molecule type" value="Genomic_DNA"/>
</dbReference>
<dbReference type="PANTHER" id="PTHR30529">
    <property type="entry name" value="CYTOCHROME B561"/>
    <property type="match status" value="1"/>
</dbReference>
<keyword evidence="3" id="KW-0813">Transport</keyword>
<gene>
    <name evidence="15" type="ORF">CAL24_05360</name>
</gene>
<keyword evidence="9 13" id="KW-1133">Transmembrane helix</keyword>
<dbReference type="AlphaFoldDB" id="A0A261VZZ8"/>
<dbReference type="PANTHER" id="PTHR30529:SF1">
    <property type="entry name" value="CYTOCHROME B561 HOMOLOG 2"/>
    <property type="match status" value="1"/>
</dbReference>
<keyword evidence="4" id="KW-1003">Cell membrane</keyword>
<evidence type="ECO:0000259" key="14">
    <source>
        <dbReference type="Pfam" id="PF01292"/>
    </source>
</evidence>
<dbReference type="GO" id="GO:0005886">
    <property type="term" value="C:plasma membrane"/>
    <property type="evidence" value="ECO:0007669"/>
    <property type="project" value="UniProtKB-SubCell"/>
</dbReference>
<keyword evidence="16" id="KW-1185">Reference proteome</keyword>
<evidence type="ECO:0000256" key="11">
    <source>
        <dbReference type="ARBA" id="ARBA00023136"/>
    </source>
</evidence>
<dbReference type="InterPro" id="IPR052168">
    <property type="entry name" value="Cytochrome_b561_oxidase"/>
</dbReference>
<dbReference type="GO" id="GO:0046872">
    <property type="term" value="F:metal ion binding"/>
    <property type="evidence" value="ECO:0007669"/>
    <property type="project" value="UniProtKB-KW"/>
</dbReference>
<evidence type="ECO:0000256" key="3">
    <source>
        <dbReference type="ARBA" id="ARBA00022448"/>
    </source>
</evidence>
<dbReference type="InterPro" id="IPR016174">
    <property type="entry name" value="Di-haem_cyt_TM"/>
</dbReference>
<dbReference type="Gene3D" id="1.20.950.20">
    <property type="entry name" value="Transmembrane di-heme cytochromes, Chain C"/>
    <property type="match status" value="1"/>
</dbReference>
<keyword evidence="11 13" id="KW-0472">Membrane</keyword>
<dbReference type="Proteomes" id="UP000215633">
    <property type="component" value="Unassembled WGS sequence"/>
</dbReference>
<evidence type="ECO:0000256" key="1">
    <source>
        <dbReference type="ARBA" id="ARBA00001970"/>
    </source>
</evidence>
<comment type="cofactor">
    <cofactor evidence="1">
        <name>heme b</name>
        <dbReference type="ChEBI" id="CHEBI:60344"/>
    </cofactor>
</comment>
<evidence type="ECO:0000256" key="7">
    <source>
        <dbReference type="ARBA" id="ARBA00022723"/>
    </source>
</evidence>
<evidence type="ECO:0000256" key="5">
    <source>
        <dbReference type="ARBA" id="ARBA00022617"/>
    </source>
</evidence>
<feature type="transmembrane region" description="Helical" evidence="13">
    <location>
        <begin position="54"/>
        <end position="76"/>
    </location>
</feature>
<evidence type="ECO:0000256" key="13">
    <source>
        <dbReference type="SAM" id="Phobius"/>
    </source>
</evidence>
<dbReference type="Pfam" id="PF01292">
    <property type="entry name" value="Ni_hydr_CYTB"/>
    <property type="match status" value="1"/>
</dbReference>
<reference evidence="16" key="1">
    <citation type="submission" date="2017-05" db="EMBL/GenBank/DDBJ databases">
        <title>Complete and WGS of Bordetella genogroups.</title>
        <authorList>
            <person name="Spilker T."/>
            <person name="Lipuma J."/>
        </authorList>
    </citation>
    <scope>NUCLEOTIDE SEQUENCE [LARGE SCALE GENOMIC DNA]</scope>
    <source>
        <strain evidence="16">AU8256</strain>
    </source>
</reference>
<comment type="subcellular location">
    <subcellularLocation>
        <location evidence="2">Cell membrane</location>
        <topology evidence="2">Multi-pass membrane protein</topology>
    </subcellularLocation>
</comment>
<feature type="transmembrane region" description="Helical" evidence="13">
    <location>
        <begin position="21"/>
        <end position="42"/>
    </location>
</feature>
<evidence type="ECO:0000256" key="4">
    <source>
        <dbReference type="ARBA" id="ARBA00022475"/>
    </source>
</evidence>
<name>A0A261VZZ8_9BORD</name>